<keyword evidence="3" id="KW-1185">Reference proteome</keyword>
<dbReference type="EMBL" id="CAJHUC010000607">
    <property type="protein sequence ID" value="CAD7697125.1"/>
    <property type="molecule type" value="Genomic_DNA"/>
</dbReference>
<dbReference type="Proteomes" id="UP000708148">
    <property type="component" value="Unassembled WGS sequence"/>
</dbReference>
<feature type="compositionally biased region" description="Low complexity" evidence="1">
    <location>
        <begin position="666"/>
        <end position="677"/>
    </location>
</feature>
<organism evidence="2 3">
    <name type="scientific">Ostreobium quekettii</name>
    <dbReference type="NCBI Taxonomy" id="121088"/>
    <lineage>
        <taxon>Eukaryota</taxon>
        <taxon>Viridiplantae</taxon>
        <taxon>Chlorophyta</taxon>
        <taxon>core chlorophytes</taxon>
        <taxon>Ulvophyceae</taxon>
        <taxon>TCBD clade</taxon>
        <taxon>Bryopsidales</taxon>
        <taxon>Ostreobineae</taxon>
        <taxon>Ostreobiaceae</taxon>
        <taxon>Ostreobium</taxon>
    </lineage>
</organism>
<dbReference type="AlphaFoldDB" id="A0A8S1IPR2"/>
<name>A0A8S1IPR2_9CHLO</name>
<dbReference type="OrthoDB" id="2018221at2759"/>
<feature type="region of interest" description="Disordered" evidence="1">
    <location>
        <begin position="571"/>
        <end position="725"/>
    </location>
</feature>
<evidence type="ECO:0000256" key="1">
    <source>
        <dbReference type="SAM" id="MobiDB-lite"/>
    </source>
</evidence>
<proteinExistence type="predicted"/>
<accession>A0A8S1IPR2</accession>
<sequence>MLLANSSLCKAMVPVHASMHSSVCSMHRRGSQATRRKTHLASLKARPLQFVLHWSPKSAFGWRVGHIAKQPIGGFRHFAQKEPSDVKIEFDDDEDLLDDADKDMDFDDIELDDEYYKSLGMTKEQAAEEQASLGVDYADPEGFDLTLENLAKLRPDVNENILKALQNQKVFGPPVALLAGFKVEELPVVRVLLDSAGGHAVKVVPVKADMMAMHVRDAVHLPEPDWEKPRPENFTLGGGWGSQRVIVFGGVRVEAQAAVVELLEESGLPPVCVGVAAEETQDMLLGELLAEAVKMQRGRKNPDKQIWDTEGHVSNRLPNLQDFLQNEIKERVSSISEALESGKLELEEDDGESVLQVPLGDIIPDDVPRDQVNVEELIKKATGHDGEFAIDGFEQEHDSDEGDDERMSSIDPEPDAEDAGISSGKGQEEDPDECKGKFGSGQMDLGPAGESNSLHQRIENRADDGNQAPTALPGELDSDRGATSLASEPSSLYAGRMEADAPAEEVVRPMCGSENSQHQDSEVSSHTSGAVSEGRLNGDGAYSPEQSAPMSPGIRNDFTLIDDLVEGLASHKDTGVAGTGPAASGKQQDSQEAVQAAAGQEPSQVLPRESVGGSSEDRKPERAVSASLDGELASSSAEAAIDAGVQNAPSVGLDASDAGARKESQSDASAAPPSDDAPIQDANGPPSAQVFDDQNGMDQRKSLNRNRSSNGARDSGVLTAGAASALDPRAAIQSALASGADPEALKRMIDDMAGGSSGVRGPQPMGARGMPSARPRTRPAAIQRRKPVRRFVSRKDVSSIKTSKSQDGQNRRSSSPRVVPMDISDDEDLAGMAEAFFGLDDNGENDYGDAGMGGQGEAVEFNDPEYEEWLKKVAKWEAQGLPLDVDSLGEAIKEDIENSSPDSPESVARARNMTVKELREYADKQGMAFTTMLKDVENSGIELDAE</sequence>
<protein>
    <submittedName>
        <fullName evidence="2">Uncharacterized protein</fullName>
    </submittedName>
</protein>
<evidence type="ECO:0000313" key="2">
    <source>
        <dbReference type="EMBL" id="CAD7697125.1"/>
    </source>
</evidence>
<feature type="compositionally biased region" description="Basic residues" evidence="1">
    <location>
        <begin position="783"/>
        <end position="792"/>
    </location>
</feature>
<feature type="region of interest" description="Disordered" evidence="1">
    <location>
        <begin position="396"/>
        <end position="556"/>
    </location>
</feature>
<feature type="compositionally biased region" description="Polar residues" evidence="1">
    <location>
        <begin position="799"/>
        <end position="816"/>
    </location>
</feature>
<reference evidence="2" key="1">
    <citation type="submission" date="2020-12" db="EMBL/GenBank/DDBJ databases">
        <authorList>
            <person name="Iha C."/>
        </authorList>
    </citation>
    <scope>NUCLEOTIDE SEQUENCE</scope>
</reference>
<evidence type="ECO:0000313" key="3">
    <source>
        <dbReference type="Proteomes" id="UP000708148"/>
    </source>
</evidence>
<comment type="caution">
    <text evidence="2">The sequence shown here is derived from an EMBL/GenBank/DDBJ whole genome shotgun (WGS) entry which is preliminary data.</text>
</comment>
<feature type="region of interest" description="Disordered" evidence="1">
    <location>
        <begin position="738"/>
        <end position="822"/>
    </location>
</feature>
<gene>
    <name evidence="2" type="ORF">OSTQU699_LOCUS2486</name>
</gene>